<sequence length="138" mass="16309">MLSCDCDKHFRVEYKIIRKTHKGNCRQKFAGICAITGVRFRKVCLEREILYARKKSISKIPPPNHTLFARILPDKAGAQHHIRLIFYYRFNYFRNVARVILKIRMNHNDDIGASLERFRIACFLISAVPFVFFMDNND</sequence>
<dbReference type="STRING" id="1798475.A2837_00125"/>
<evidence type="ECO:0000313" key="2">
    <source>
        <dbReference type="Proteomes" id="UP000176322"/>
    </source>
</evidence>
<gene>
    <name evidence="1" type="ORF">A2837_00125</name>
</gene>
<reference evidence="1 2" key="1">
    <citation type="journal article" date="2016" name="Nat. Commun.">
        <title>Thousands of microbial genomes shed light on interconnected biogeochemical processes in an aquifer system.</title>
        <authorList>
            <person name="Anantharaman K."/>
            <person name="Brown C.T."/>
            <person name="Hug L.A."/>
            <person name="Sharon I."/>
            <person name="Castelle C.J."/>
            <person name="Probst A.J."/>
            <person name="Thomas B.C."/>
            <person name="Singh A."/>
            <person name="Wilkins M.J."/>
            <person name="Karaoz U."/>
            <person name="Brodie E.L."/>
            <person name="Williams K.H."/>
            <person name="Hubbard S.S."/>
            <person name="Banfield J.F."/>
        </authorList>
    </citation>
    <scope>NUCLEOTIDE SEQUENCE [LARGE SCALE GENOMIC DNA]</scope>
</reference>
<dbReference type="EMBL" id="MFKO01000003">
    <property type="protein sequence ID" value="OGG41691.1"/>
    <property type="molecule type" value="Genomic_DNA"/>
</dbReference>
<proteinExistence type="predicted"/>
<evidence type="ECO:0000313" key="1">
    <source>
        <dbReference type="EMBL" id="OGG41691.1"/>
    </source>
</evidence>
<dbReference type="AlphaFoldDB" id="A0A1F6BXQ9"/>
<name>A0A1F6BXQ9_9BACT</name>
<protein>
    <submittedName>
        <fullName evidence="1">Uncharacterized protein</fullName>
    </submittedName>
</protein>
<comment type="caution">
    <text evidence="1">The sequence shown here is derived from an EMBL/GenBank/DDBJ whole genome shotgun (WGS) entry which is preliminary data.</text>
</comment>
<organism evidence="1 2">
    <name type="scientific">Candidatus Kaiserbacteria bacterium RIFCSPHIGHO2_01_FULL_46_22</name>
    <dbReference type="NCBI Taxonomy" id="1798475"/>
    <lineage>
        <taxon>Bacteria</taxon>
        <taxon>Candidatus Kaiseribacteriota</taxon>
    </lineage>
</organism>
<accession>A0A1F6BXQ9</accession>
<dbReference type="Proteomes" id="UP000176322">
    <property type="component" value="Unassembled WGS sequence"/>
</dbReference>